<dbReference type="InterPro" id="IPR011743">
    <property type="entry name" value="Caa3_sub_IV"/>
</dbReference>
<feature type="transmembrane region" description="Helical" evidence="6">
    <location>
        <begin position="72"/>
        <end position="94"/>
    </location>
</feature>
<evidence type="ECO:0000256" key="5">
    <source>
        <dbReference type="ARBA" id="ARBA00023136"/>
    </source>
</evidence>
<keyword evidence="8" id="KW-1185">Reference proteome</keyword>
<evidence type="ECO:0000256" key="2">
    <source>
        <dbReference type="ARBA" id="ARBA00022475"/>
    </source>
</evidence>
<accession>A0ABM8HZ55</accession>
<proteinExistence type="predicted"/>
<reference evidence="7 8" key="2">
    <citation type="journal article" date="2021" name="Int. J. Syst. Evol. Microbiol.">
        <title>Isolation and Polyphasic Characterization of Desulfuromonas versatilis sp. Nov., an Electrogenic Bacteria Capable of Versatile Metabolism Isolated from a Graphene Oxide-Reducing Enrichment Culture.</title>
        <authorList>
            <person name="Xie L."/>
            <person name="Yoshida N."/>
            <person name="Ishii S."/>
            <person name="Meng L."/>
        </authorList>
    </citation>
    <scope>NUCLEOTIDE SEQUENCE [LARGE SCALE GENOMIC DNA]</scope>
    <source>
        <strain evidence="7 8">NIT-T3</strain>
    </source>
</reference>
<feature type="transmembrane region" description="Helical" evidence="6">
    <location>
        <begin position="12"/>
        <end position="36"/>
    </location>
</feature>
<dbReference type="Proteomes" id="UP001319827">
    <property type="component" value="Chromosome"/>
</dbReference>
<keyword evidence="4 6" id="KW-1133">Transmembrane helix</keyword>
<dbReference type="EMBL" id="AP024355">
    <property type="protein sequence ID" value="BCR06058.1"/>
    <property type="molecule type" value="Genomic_DNA"/>
</dbReference>
<evidence type="ECO:0000313" key="7">
    <source>
        <dbReference type="EMBL" id="BCR06058.1"/>
    </source>
</evidence>
<dbReference type="InterPro" id="IPR005171">
    <property type="entry name" value="Cyt_c_oxidase_su4_prok"/>
</dbReference>
<evidence type="ECO:0000256" key="4">
    <source>
        <dbReference type="ARBA" id="ARBA00022989"/>
    </source>
</evidence>
<dbReference type="RefSeq" id="WP_221249440.1">
    <property type="nucleotide sequence ID" value="NZ_AP024355.1"/>
</dbReference>
<evidence type="ECO:0000256" key="1">
    <source>
        <dbReference type="ARBA" id="ARBA00004651"/>
    </source>
</evidence>
<organism evidence="7 8">
    <name type="scientific">Desulfuromonas versatilis</name>
    <dbReference type="NCBI Taxonomy" id="2802975"/>
    <lineage>
        <taxon>Bacteria</taxon>
        <taxon>Pseudomonadati</taxon>
        <taxon>Thermodesulfobacteriota</taxon>
        <taxon>Desulfuromonadia</taxon>
        <taxon>Desulfuromonadales</taxon>
        <taxon>Desulfuromonadaceae</taxon>
        <taxon>Desulfuromonas</taxon>
    </lineage>
</organism>
<gene>
    <name evidence="7" type="primary">coxD</name>
    <name evidence="7" type="ORF">DESUT3_31270</name>
</gene>
<dbReference type="Pfam" id="PF03626">
    <property type="entry name" value="COX4_pro"/>
    <property type="match status" value="1"/>
</dbReference>
<keyword evidence="5 6" id="KW-0472">Membrane</keyword>
<evidence type="ECO:0000313" key="8">
    <source>
        <dbReference type="Proteomes" id="UP001319827"/>
    </source>
</evidence>
<name>A0ABM8HZ55_9BACT</name>
<reference evidence="7 8" key="1">
    <citation type="journal article" date="2016" name="C (Basel)">
        <title>Selective Growth of and Electricity Production by Marine Exoelectrogenic Bacteria in Self-Aggregated Hydrogel of Microbially Reduced Graphene Oxide.</title>
        <authorList>
            <person name="Yoshida N."/>
            <person name="Goto Y."/>
            <person name="Miyata Y."/>
        </authorList>
    </citation>
    <scope>NUCLEOTIDE SEQUENCE [LARGE SCALE GENOMIC DNA]</scope>
    <source>
        <strain evidence="7 8">NIT-T3</strain>
    </source>
</reference>
<dbReference type="NCBIfam" id="TIGR02229">
    <property type="entry name" value="caa3_sub_IV"/>
    <property type="match status" value="1"/>
</dbReference>
<sequence length="95" mass="10538">MAEQEHGHIVGYSTFVAVWLALLVLTAITVAVSRIHLGPLNIWVALGIASVKSGLVIAFFMHMKYEGRLLRLSLFAALVTLAIFIGFTFFDVLYR</sequence>
<feature type="transmembrane region" description="Helical" evidence="6">
    <location>
        <begin position="42"/>
        <end position="60"/>
    </location>
</feature>
<comment type="subcellular location">
    <subcellularLocation>
        <location evidence="1">Cell membrane</location>
        <topology evidence="1">Multi-pass membrane protein</topology>
    </subcellularLocation>
</comment>
<evidence type="ECO:0000256" key="3">
    <source>
        <dbReference type="ARBA" id="ARBA00022692"/>
    </source>
</evidence>
<keyword evidence="3 6" id="KW-0812">Transmembrane</keyword>
<protein>
    <submittedName>
        <fullName evidence="7">Cytochrome-c oxidase</fullName>
    </submittedName>
</protein>
<evidence type="ECO:0000256" key="6">
    <source>
        <dbReference type="SAM" id="Phobius"/>
    </source>
</evidence>
<keyword evidence="2" id="KW-1003">Cell membrane</keyword>